<keyword evidence="3 6" id="KW-0812">Transmembrane</keyword>
<evidence type="ECO:0000256" key="1">
    <source>
        <dbReference type="ARBA" id="ARBA00004141"/>
    </source>
</evidence>
<evidence type="ECO:0000256" key="6">
    <source>
        <dbReference type="SAM" id="Phobius"/>
    </source>
</evidence>
<evidence type="ECO:0000256" key="4">
    <source>
        <dbReference type="ARBA" id="ARBA00022989"/>
    </source>
</evidence>
<dbReference type="PANTHER" id="PTHR12428">
    <property type="entry name" value="OXA1"/>
    <property type="match status" value="1"/>
</dbReference>
<evidence type="ECO:0000256" key="5">
    <source>
        <dbReference type="ARBA" id="ARBA00023136"/>
    </source>
</evidence>
<dbReference type="Proteomes" id="UP001172684">
    <property type="component" value="Unassembled WGS sequence"/>
</dbReference>
<protein>
    <submittedName>
        <fullName evidence="7">Uncharacterized protein</fullName>
    </submittedName>
</protein>
<keyword evidence="4 6" id="KW-1133">Transmembrane helix</keyword>
<evidence type="ECO:0000256" key="3">
    <source>
        <dbReference type="ARBA" id="ARBA00022692"/>
    </source>
</evidence>
<organism evidence="7 8">
    <name type="scientific">Coniosporium apollinis</name>
    <dbReference type="NCBI Taxonomy" id="61459"/>
    <lineage>
        <taxon>Eukaryota</taxon>
        <taxon>Fungi</taxon>
        <taxon>Dikarya</taxon>
        <taxon>Ascomycota</taxon>
        <taxon>Pezizomycotina</taxon>
        <taxon>Dothideomycetes</taxon>
        <taxon>Dothideomycetes incertae sedis</taxon>
        <taxon>Coniosporium</taxon>
    </lineage>
</organism>
<comment type="caution">
    <text evidence="7">The sequence shown here is derived from an EMBL/GenBank/DDBJ whole genome shotgun (WGS) entry which is preliminary data.</text>
</comment>
<sequence length="162" mass="17062">MVGRGKEVPKIAGWQDTAPGQEEVAVAAGNVATVDAPAQLVSWLEPSMANEGALWFQDLTVADPTLTLPFVVSGIMFLNVWRGSAQTKRVGRESVGAKTLRRGLLLLTLAIGPLTLNVPAGVMVYWMEQPKAVDEAPDSAPEGLTVAVLVPMDVDASVISSP</sequence>
<feature type="transmembrane region" description="Helical" evidence="6">
    <location>
        <begin position="66"/>
        <end position="83"/>
    </location>
</feature>
<evidence type="ECO:0000313" key="7">
    <source>
        <dbReference type="EMBL" id="KAJ9656094.1"/>
    </source>
</evidence>
<keyword evidence="8" id="KW-1185">Reference proteome</keyword>
<dbReference type="PANTHER" id="PTHR12428:SF65">
    <property type="entry name" value="CYTOCHROME C OXIDASE ASSEMBLY PROTEIN COX18, MITOCHONDRIAL"/>
    <property type="match status" value="1"/>
</dbReference>
<evidence type="ECO:0000256" key="2">
    <source>
        <dbReference type="ARBA" id="ARBA00009877"/>
    </source>
</evidence>
<comment type="subcellular location">
    <subcellularLocation>
        <location evidence="1">Membrane</location>
        <topology evidence="1">Multi-pass membrane protein</topology>
    </subcellularLocation>
</comment>
<feature type="transmembrane region" description="Helical" evidence="6">
    <location>
        <begin position="104"/>
        <end position="127"/>
    </location>
</feature>
<dbReference type="InterPro" id="IPR001708">
    <property type="entry name" value="YidC/ALB3/OXA1/COX18"/>
</dbReference>
<name>A0ABQ9NIE1_9PEZI</name>
<reference evidence="7" key="1">
    <citation type="submission" date="2022-10" db="EMBL/GenBank/DDBJ databases">
        <title>Culturing micro-colonial fungi from biological soil crusts in the Mojave desert and describing Neophaeococcomyces mojavensis, and introducing the new genera and species Taxawa tesnikishii.</title>
        <authorList>
            <person name="Kurbessoian T."/>
            <person name="Stajich J.E."/>
        </authorList>
    </citation>
    <scope>NUCLEOTIDE SEQUENCE</scope>
    <source>
        <strain evidence="7">TK_1</strain>
    </source>
</reference>
<proteinExistence type="inferred from homology"/>
<gene>
    <name evidence="7" type="ORF">H2201_008645</name>
</gene>
<dbReference type="EMBL" id="JAPDRL010000138">
    <property type="protein sequence ID" value="KAJ9656094.1"/>
    <property type="molecule type" value="Genomic_DNA"/>
</dbReference>
<keyword evidence="5 6" id="KW-0472">Membrane</keyword>
<comment type="similarity">
    <text evidence="2">Belongs to the OXA1/ALB3/YidC family.</text>
</comment>
<evidence type="ECO:0000313" key="8">
    <source>
        <dbReference type="Proteomes" id="UP001172684"/>
    </source>
</evidence>
<accession>A0ABQ9NIE1</accession>